<dbReference type="EMBL" id="SOSA01000328">
    <property type="protein sequence ID" value="THC92523.1"/>
    <property type="molecule type" value="Genomic_DNA"/>
</dbReference>
<gene>
    <name evidence="1" type="ORF">EYZ11_008006</name>
</gene>
<dbReference type="Proteomes" id="UP000308092">
    <property type="component" value="Unassembled WGS sequence"/>
</dbReference>
<evidence type="ECO:0000313" key="2">
    <source>
        <dbReference type="Proteomes" id="UP000308092"/>
    </source>
</evidence>
<proteinExistence type="predicted"/>
<protein>
    <submittedName>
        <fullName evidence="1">Uncharacterized protein</fullName>
    </submittedName>
</protein>
<dbReference type="VEuPathDB" id="FungiDB:EYZ11_008006"/>
<accession>A0A4S3JBJ9</accession>
<sequence length="59" mass="7131">MRLPSYYALKYSIRETLKEVHYRTWDVALRSKHAPWALRPADWARSPILLPSVEYFRQP</sequence>
<keyword evidence="2" id="KW-1185">Reference proteome</keyword>
<dbReference type="AlphaFoldDB" id="A0A4S3JBJ9"/>
<evidence type="ECO:0000313" key="1">
    <source>
        <dbReference type="EMBL" id="THC92523.1"/>
    </source>
</evidence>
<name>A0A4S3JBJ9_9EURO</name>
<comment type="caution">
    <text evidence="1">The sequence shown here is derived from an EMBL/GenBank/DDBJ whole genome shotgun (WGS) entry which is preliminary data.</text>
</comment>
<organism evidence="1 2">
    <name type="scientific">Aspergillus tanneri</name>
    <dbReference type="NCBI Taxonomy" id="1220188"/>
    <lineage>
        <taxon>Eukaryota</taxon>
        <taxon>Fungi</taxon>
        <taxon>Dikarya</taxon>
        <taxon>Ascomycota</taxon>
        <taxon>Pezizomycotina</taxon>
        <taxon>Eurotiomycetes</taxon>
        <taxon>Eurotiomycetidae</taxon>
        <taxon>Eurotiales</taxon>
        <taxon>Aspergillaceae</taxon>
        <taxon>Aspergillus</taxon>
        <taxon>Aspergillus subgen. Circumdati</taxon>
    </lineage>
</organism>
<reference evidence="1 2" key="1">
    <citation type="submission" date="2019-03" db="EMBL/GenBank/DDBJ databases">
        <title>The genome sequence of a newly discovered highly antifungal drug resistant Aspergillus species, Aspergillus tanneri NIH 1004.</title>
        <authorList>
            <person name="Mounaud S."/>
            <person name="Singh I."/>
            <person name="Joardar V."/>
            <person name="Pakala S."/>
            <person name="Pakala S."/>
            <person name="Venepally P."/>
            <person name="Hoover J."/>
            <person name="Nierman W."/>
            <person name="Chung J."/>
            <person name="Losada L."/>
        </authorList>
    </citation>
    <scope>NUCLEOTIDE SEQUENCE [LARGE SCALE GENOMIC DNA]</scope>
    <source>
        <strain evidence="1 2">NIH1004</strain>
    </source>
</reference>